<evidence type="ECO:0000313" key="11">
    <source>
        <dbReference type="EMBL" id="KAG5567027.1"/>
    </source>
</evidence>
<dbReference type="PROSITE" id="PS00107">
    <property type="entry name" value="PROTEIN_KINASE_ATP"/>
    <property type="match status" value="1"/>
</dbReference>
<dbReference type="InterPro" id="IPR000719">
    <property type="entry name" value="Prot_kinase_dom"/>
</dbReference>
<evidence type="ECO:0000256" key="4">
    <source>
        <dbReference type="ARBA" id="ARBA00022777"/>
    </source>
</evidence>
<dbReference type="InterPro" id="IPR011009">
    <property type="entry name" value="Kinase-like_dom_sf"/>
</dbReference>
<dbReference type="Gene3D" id="1.10.510.10">
    <property type="entry name" value="Transferase(Phosphotransferase) domain 1"/>
    <property type="match status" value="1"/>
</dbReference>
<dbReference type="PANTHER" id="PTHR48011:SF7">
    <property type="entry name" value="F10K1.14 PROTEIN"/>
    <property type="match status" value="1"/>
</dbReference>
<dbReference type="SUPFAM" id="SSF52833">
    <property type="entry name" value="Thioredoxin-like"/>
    <property type="match status" value="1"/>
</dbReference>
<dbReference type="FunFam" id="3.40.30.10:FF:000014">
    <property type="entry name" value="Tau class glutathione S-transferase"/>
    <property type="match status" value="1"/>
</dbReference>
<dbReference type="PROSITE" id="PS00108">
    <property type="entry name" value="PROTEIN_KINASE_ST"/>
    <property type="match status" value="1"/>
</dbReference>
<protein>
    <recommendedName>
        <fullName evidence="1">glutathione transferase</fullName>
        <ecNumber evidence="1">2.5.1.18</ecNumber>
    </recommendedName>
</protein>
<keyword evidence="12" id="KW-1185">Reference proteome</keyword>
<dbReference type="CDD" id="cd03185">
    <property type="entry name" value="GST_C_Tau"/>
    <property type="match status" value="1"/>
</dbReference>
<dbReference type="SFLD" id="SFLDG00358">
    <property type="entry name" value="Main_(cytGST)"/>
    <property type="match status" value="1"/>
</dbReference>
<dbReference type="InterPro" id="IPR045074">
    <property type="entry name" value="GST_C_Tau"/>
</dbReference>
<name>A0AAV6LSY3_9ERIC</name>
<dbReference type="PROSITE" id="PS50404">
    <property type="entry name" value="GST_NTER"/>
    <property type="match status" value="1"/>
</dbReference>
<dbReference type="SFLD" id="SFLDS00019">
    <property type="entry name" value="Glutathione_Transferase_(cytos"/>
    <property type="match status" value="1"/>
</dbReference>
<dbReference type="InterPro" id="IPR040079">
    <property type="entry name" value="Glutathione_S-Trfase"/>
</dbReference>
<dbReference type="Gene3D" id="3.40.30.10">
    <property type="entry name" value="Glutaredoxin"/>
    <property type="match status" value="1"/>
</dbReference>
<dbReference type="PANTHER" id="PTHR48011">
    <property type="entry name" value="CCR4-NOT TRANSCRIPTIONAL COMPLEX SUBUNIT CAF120-RELATED"/>
    <property type="match status" value="1"/>
</dbReference>
<feature type="compositionally biased region" description="Basic and acidic residues" evidence="8">
    <location>
        <begin position="1262"/>
        <end position="1274"/>
    </location>
</feature>
<dbReference type="SMART" id="SM00220">
    <property type="entry name" value="S_TKc"/>
    <property type="match status" value="1"/>
</dbReference>
<dbReference type="CDD" id="cd03058">
    <property type="entry name" value="GST_N_Tau"/>
    <property type="match status" value="1"/>
</dbReference>
<comment type="catalytic activity">
    <reaction evidence="6">
        <text>RX + glutathione = an S-substituted glutathione + a halide anion + H(+)</text>
        <dbReference type="Rhea" id="RHEA:16437"/>
        <dbReference type="ChEBI" id="CHEBI:15378"/>
        <dbReference type="ChEBI" id="CHEBI:16042"/>
        <dbReference type="ChEBI" id="CHEBI:17792"/>
        <dbReference type="ChEBI" id="CHEBI:57925"/>
        <dbReference type="ChEBI" id="CHEBI:90779"/>
        <dbReference type="EC" id="2.5.1.18"/>
    </reaction>
</comment>
<dbReference type="Pfam" id="PF13410">
    <property type="entry name" value="GST_C_2"/>
    <property type="match status" value="1"/>
</dbReference>
<dbReference type="FunFam" id="1.10.510.10:FF:001090">
    <property type="entry name" value="Serine threonine protein kinase putative"/>
    <property type="match status" value="1"/>
</dbReference>
<dbReference type="GO" id="GO:0004364">
    <property type="term" value="F:glutathione transferase activity"/>
    <property type="evidence" value="ECO:0007669"/>
    <property type="project" value="UniProtKB-EC"/>
</dbReference>
<evidence type="ECO:0000256" key="2">
    <source>
        <dbReference type="ARBA" id="ARBA00022679"/>
    </source>
</evidence>
<dbReference type="InterPro" id="IPR017441">
    <property type="entry name" value="Protein_kinase_ATP_BS"/>
</dbReference>
<dbReference type="EMBL" id="JACTNZ010000001">
    <property type="protein sequence ID" value="KAG5567027.1"/>
    <property type="molecule type" value="Genomic_DNA"/>
</dbReference>
<gene>
    <name evidence="11" type="ORF">RHGRI_002555</name>
</gene>
<feature type="binding site" evidence="7">
    <location>
        <position position="40"/>
    </location>
    <ligand>
        <name>ATP</name>
        <dbReference type="ChEBI" id="CHEBI:30616"/>
    </ligand>
</feature>
<evidence type="ECO:0000259" key="10">
    <source>
        <dbReference type="PROSITE" id="PS50404"/>
    </source>
</evidence>
<dbReference type="GO" id="GO:0005524">
    <property type="term" value="F:ATP binding"/>
    <property type="evidence" value="ECO:0007669"/>
    <property type="project" value="UniProtKB-UniRule"/>
</dbReference>
<dbReference type="InterPro" id="IPR008271">
    <property type="entry name" value="Ser/Thr_kinase_AS"/>
</dbReference>
<keyword evidence="3 7" id="KW-0547">Nucleotide-binding</keyword>
<evidence type="ECO:0000256" key="1">
    <source>
        <dbReference type="ARBA" id="ARBA00012452"/>
    </source>
</evidence>
<sequence>MEGKENRVSNWVRGSCVGRGSFGSVSLAADKSDGRVFAVKSVERGPGSEARVEALENEIRILKSVSSPWVVEYLGDDATVEAGGATSFRNLHLEYLPGGTVADLAKQRRYTGSGGGEYDEEIIRSYAWCIVSALNCVHSRGIVHCDVKGKNVLVGQAVGQAKLADFGSSAEFDAGELVVARGSPLWMAPEVVRREYQGPESDLWSLGCTVIEMVTGEPPWEDRGVDTLCRISYSDELPEVPAQLSELGRDFVDKCLRRNRVERWSCDQLLQHPFISKSAPHGSITHSTPRCVLDWPSSEFYDEESEIEVEEEEVSELRLDSVRERIGKLSSSAGAIWESDGWEVVRNFAIGNRAEQIPILNSEYSDFATGDRETEGTSSEYSDSMGIATANLEFSGLGGGIPAECSGTVDGHGPRAAVRAVDGGGQGFTAGAGVEYKKITLLDSWISPFGIRVRVALAQKGIEYEYKEENLSDKSPLLLQMNPVKKQIPVLIHDGKPVCESLIIVQYIDEVWNQKSPLLPSDPYQRAQASLGKQVWLSTGEAQEAATKELLEFFKLMEGELGQKPYFGGETLGFVDVALIPFYTWFSALEHFGSFLMVEECPKLVAWAHKLDFSYCMIIIFVLAGYIMDDSSIDPGPTDGSLLVLQKQHRSRAVWEGYGNPKVENVTLICRRNDNNLRQLGRPSPRIVQLIYEAGFGGIFEMPFLTLDRAFITALIERWRPETHTFHLRSGESTVTLQDVEIITGLAVDGRPVTGDTRFDQKKKKELCERLLGLDPPGEVMSGFKVSLKWLRDNFNGKVEEEDDEVTVLRKARGYILQLIGGIVLPDQSSSHVHLCFLSLLDDLQLAGTYSWGSACLGTLYHYLDFGSTIGSKDLGGCSYPCKFGVGSAFLSLPPHVMGSGSFVVIVLLVDGTVVWQPYTEDLIQSLPRFCSAGRGVWMASVPLIQFSHVEQHQPERVLCQFGGRQTIPPPPPSKSLGEFHAMDLRNGAKDWSKPIRLWNDRANNIVNITDPDILVYPIDDPYLDWYERITLRFVSKMGAATNTAMILFERLSQPYLPAEAVQAMAQKGIKCLKFQEKLFRKIAPEHKIRDPQLEEEFDEDYDHMDPHLQAEEVVHQQNQPLPQHQPQGPPEDTHAEFQFEEPVTSTSGGPVHPSDLSTPFSSAILNMDGVSMSPLLNYSPAAAAGGSQSQTPPDFNWANMRISTVGGGEIISECRSLLKRKMMVESQDGDSLGQVTQLTETIIQSEETPEEEGGEDEEVDMEGRGHVTPDGPRRTTRVSRPPRCGTGGHLHKKHGDTNHEKVVGATRGRGGGRVKAKGKGWARG</sequence>
<dbReference type="InterPro" id="IPR004045">
    <property type="entry name" value="Glutathione_S-Trfase_N"/>
</dbReference>
<dbReference type="Pfam" id="PF02798">
    <property type="entry name" value="GST_N"/>
    <property type="match status" value="1"/>
</dbReference>
<dbReference type="InterPro" id="IPR052751">
    <property type="entry name" value="Plant_MAPKKK"/>
</dbReference>
<evidence type="ECO:0000256" key="5">
    <source>
        <dbReference type="ARBA" id="ARBA00022840"/>
    </source>
</evidence>
<organism evidence="11 12">
    <name type="scientific">Rhododendron griersonianum</name>
    <dbReference type="NCBI Taxonomy" id="479676"/>
    <lineage>
        <taxon>Eukaryota</taxon>
        <taxon>Viridiplantae</taxon>
        <taxon>Streptophyta</taxon>
        <taxon>Embryophyta</taxon>
        <taxon>Tracheophyta</taxon>
        <taxon>Spermatophyta</taxon>
        <taxon>Magnoliopsida</taxon>
        <taxon>eudicotyledons</taxon>
        <taxon>Gunneridae</taxon>
        <taxon>Pentapetalae</taxon>
        <taxon>asterids</taxon>
        <taxon>Ericales</taxon>
        <taxon>Ericaceae</taxon>
        <taxon>Ericoideae</taxon>
        <taxon>Rhodoreae</taxon>
        <taxon>Rhododendron</taxon>
    </lineage>
</organism>
<reference evidence="11" key="1">
    <citation type="submission" date="2020-08" db="EMBL/GenBank/DDBJ databases">
        <title>Plant Genome Project.</title>
        <authorList>
            <person name="Zhang R.-G."/>
        </authorList>
    </citation>
    <scope>NUCLEOTIDE SEQUENCE</scope>
    <source>
        <strain evidence="11">WSP0</strain>
        <tissue evidence="11">Leaf</tissue>
    </source>
</reference>
<dbReference type="GO" id="GO:0006749">
    <property type="term" value="P:glutathione metabolic process"/>
    <property type="evidence" value="ECO:0007669"/>
    <property type="project" value="InterPro"/>
</dbReference>
<dbReference type="CDD" id="cd06606">
    <property type="entry name" value="STKc_MAPKKK"/>
    <property type="match status" value="1"/>
</dbReference>
<dbReference type="Pfam" id="PF10536">
    <property type="entry name" value="PMD"/>
    <property type="match status" value="2"/>
</dbReference>
<evidence type="ECO:0000256" key="3">
    <source>
        <dbReference type="ARBA" id="ARBA00022741"/>
    </source>
</evidence>
<dbReference type="SUPFAM" id="SSF47616">
    <property type="entry name" value="GST C-terminal domain-like"/>
    <property type="match status" value="1"/>
</dbReference>
<accession>A0AAV6LSY3</accession>
<evidence type="ECO:0000256" key="8">
    <source>
        <dbReference type="SAM" id="MobiDB-lite"/>
    </source>
</evidence>
<dbReference type="SUPFAM" id="SSF56112">
    <property type="entry name" value="Protein kinase-like (PK-like)"/>
    <property type="match status" value="1"/>
</dbReference>
<dbReference type="GO" id="GO:0007165">
    <property type="term" value="P:signal transduction"/>
    <property type="evidence" value="ECO:0007669"/>
    <property type="project" value="TreeGrafter"/>
</dbReference>
<dbReference type="InterPro" id="IPR036282">
    <property type="entry name" value="Glutathione-S-Trfase_C_sf"/>
</dbReference>
<dbReference type="Pfam" id="PF00069">
    <property type="entry name" value="Pkinase"/>
    <property type="match status" value="1"/>
</dbReference>
<feature type="compositionally biased region" description="Acidic residues" evidence="8">
    <location>
        <begin position="1248"/>
        <end position="1261"/>
    </location>
</feature>
<feature type="domain" description="GST N-terminal" evidence="10">
    <location>
        <begin position="437"/>
        <end position="516"/>
    </location>
</feature>
<dbReference type="InterPro" id="IPR036249">
    <property type="entry name" value="Thioredoxin-like_sf"/>
</dbReference>
<dbReference type="GO" id="GO:0004672">
    <property type="term" value="F:protein kinase activity"/>
    <property type="evidence" value="ECO:0007669"/>
    <property type="project" value="InterPro"/>
</dbReference>
<feature type="region of interest" description="Disordered" evidence="8">
    <location>
        <begin position="1246"/>
        <end position="1325"/>
    </location>
</feature>
<evidence type="ECO:0000259" key="9">
    <source>
        <dbReference type="PROSITE" id="PS50011"/>
    </source>
</evidence>
<comment type="caution">
    <text evidence="11">The sequence shown here is derived from an EMBL/GenBank/DDBJ whole genome shotgun (WGS) entry which is preliminary data.</text>
</comment>
<dbReference type="Gene3D" id="1.20.1050.10">
    <property type="match status" value="1"/>
</dbReference>
<feature type="domain" description="Protein kinase" evidence="9">
    <location>
        <begin position="11"/>
        <end position="275"/>
    </location>
</feature>
<dbReference type="EC" id="2.5.1.18" evidence="1"/>
<dbReference type="Proteomes" id="UP000823749">
    <property type="component" value="Chromosome 1"/>
</dbReference>
<keyword evidence="5 7" id="KW-0067">ATP-binding</keyword>
<dbReference type="SFLD" id="SFLDG01152">
    <property type="entry name" value="Main.3:_Omega-_and_Tau-like"/>
    <property type="match status" value="1"/>
</dbReference>
<evidence type="ECO:0000256" key="6">
    <source>
        <dbReference type="ARBA" id="ARBA00047960"/>
    </source>
</evidence>
<proteinExistence type="predicted"/>
<evidence type="ECO:0000256" key="7">
    <source>
        <dbReference type="PROSITE-ProRule" id="PRU10141"/>
    </source>
</evidence>
<keyword evidence="2" id="KW-0808">Transferase</keyword>
<evidence type="ECO:0000313" key="12">
    <source>
        <dbReference type="Proteomes" id="UP000823749"/>
    </source>
</evidence>
<keyword evidence="4" id="KW-0418">Kinase</keyword>
<dbReference type="InterPro" id="IPR019557">
    <property type="entry name" value="AminoTfrase-like_pln_mobile"/>
</dbReference>
<dbReference type="PROSITE" id="PS50011">
    <property type="entry name" value="PROTEIN_KINASE_DOM"/>
    <property type="match status" value="1"/>
</dbReference>
<dbReference type="InterPro" id="IPR045073">
    <property type="entry name" value="Omega/Tau-like"/>
</dbReference>
<feature type="compositionally biased region" description="Basic residues" evidence="8">
    <location>
        <begin position="1311"/>
        <end position="1325"/>
    </location>
</feature>